<dbReference type="PANTHER" id="PTHR42698">
    <property type="entry name" value="GTPASE ERA"/>
    <property type="match status" value="1"/>
</dbReference>
<dbReference type="EMBL" id="JBHTCQ010000002">
    <property type="protein sequence ID" value="MFC7406154.1"/>
    <property type="molecule type" value="Genomic_DNA"/>
</dbReference>
<dbReference type="InterPro" id="IPR006073">
    <property type="entry name" value="GTP-bd"/>
</dbReference>
<evidence type="ECO:0000259" key="2">
    <source>
        <dbReference type="Pfam" id="PF01926"/>
    </source>
</evidence>
<keyword evidence="1" id="KW-0812">Transmembrane</keyword>
<sequence>MRFLRRRRADDAATLPEDLERLERATSLAEGHLPTADVQEARTLLTRARERQNLAAGRTVVALLGATGSGKSTLFNTLVGREAATVAARRPTTTRPLAAVWSADGAGDDAAELLDWLEVPERTTVMGAPEDLAGLILLDLPDIDSTAREHRAIAGRMARSVDVLVWVLDPQKYADAVVHRDYLATMTAHAEVTLVVLNQMDTLAAEERDGVLYDLDRLLARDGLHDVPVLPVSARTGEGVDLLRERVQAVAVSTRAARVRLAADVRTAAGRLARAAEIDSGGQQTPTAVEDRSARRLADAAADAAGVDAVREAVRAGYVRAARRRVGWPPVRWLSRLRPDPVRRLHLDRASSADARLARTSLPAATPVQEAAVRSAAHALAGSAATHLPGPWRDDVLREVEERIPSLVDALDQRIAGAELEQTRRPVWWGVLGVLQWLLLTCAVAGGGWLGALAVLGYLQLPEPATPMVGPVPLPTVLLLGGVLAGLVVALLGGAMARAGARRRARRVEKRLRQDVDDTISTQVLAPLEEELEGFAEFRRSVVALAGRSSR</sequence>
<evidence type="ECO:0000313" key="4">
    <source>
        <dbReference type="Proteomes" id="UP001596455"/>
    </source>
</evidence>
<evidence type="ECO:0000313" key="3">
    <source>
        <dbReference type="EMBL" id="MFC7406154.1"/>
    </source>
</evidence>
<feature type="transmembrane region" description="Helical" evidence="1">
    <location>
        <begin position="479"/>
        <end position="501"/>
    </location>
</feature>
<dbReference type="Pfam" id="PF01926">
    <property type="entry name" value="MMR_HSR1"/>
    <property type="match status" value="1"/>
</dbReference>
<protein>
    <submittedName>
        <fullName evidence="3">GTPase</fullName>
    </submittedName>
</protein>
<dbReference type="RefSeq" id="WP_382395244.1">
    <property type="nucleotide sequence ID" value="NZ_JBHTCQ010000002.1"/>
</dbReference>
<evidence type="ECO:0000256" key="1">
    <source>
        <dbReference type="SAM" id="Phobius"/>
    </source>
</evidence>
<feature type="transmembrane region" description="Helical" evidence="1">
    <location>
        <begin position="434"/>
        <end position="459"/>
    </location>
</feature>
<organism evidence="3 4">
    <name type="scientific">Georgenia alba</name>
    <dbReference type="NCBI Taxonomy" id="2233858"/>
    <lineage>
        <taxon>Bacteria</taxon>
        <taxon>Bacillati</taxon>
        <taxon>Actinomycetota</taxon>
        <taxon>Actinomycetes</taxon>
        <taxon>Micrococcales</taxon>
        <taxon>Bogoriellaceae</taxon>
        <taxon>Georgenia</taxon>
    </lineage>
</organism>
<accession>A0ABW2QAT2</accession>
<proteinExistence type="predicted"/>
<keyword evidence="1" id="KW-1133">Transmembrane helix</keyword>
<comment type="caution">
    <text evidence="3">The sequence shown here is derived from an EMBL/GenBank/DDBJ whole genome shotgun (WGS) entry which is preliminary data.</text>
</comment>
<dbReference type="Proteomes" id="UP001596455">
    <property type="component" value="Unassembled WGS sequence"/>
</dbReference>
<feature type="domain" description="G" evidence="2">
    <location>
        <begin position="61"/>
        <end position="182"/>
    </location>
</feature>
<reference evidence="4" key="1">
    <citation type="journal article" date="2019" name="Int. J. Syst. Evol. Microbiol.">
        <title>The Global Catalogue of Microorganisms (GCM) 10K type strain sequencing project: providing services to taxonomists for standard genome sequencing and annotation.</title>
        <authorList>
            <consortium name="The Broad Institute Genomics Platform"/>
            <consortium name="The Broad Institute Genome Sequencing Center for Infectious Disease"/>
            <person name="Wu L."/>
            <person name="Ma J."/>
        </authorList>
    </citation>
    <scope>NUCLEOTIDE SEQUENCE [LARGE SCALE GENOMIC DNA]</scope>
    <source>
        <strain evidence="4">JCM 1490</strain>
    </source>
</reference>
<dbReference type="SUPFAM" id="SSF52540">
    <property type="entry name" value="P-loop containing nucleoside triphosphate hydrolases"/>
    <property type="match status" value="1"/>
</dbReference>
<dbReference type="InterPro" id="IPR027417">
    <property type="entry name" value="P-loop_NTPase"/>
</dbReference>
<dbReference type="Gene3D" id="3.40.50.300">
    <property type="entry name" value="P-loop containing nucleotide triphosphate hydrolases"/>
    <property type="match status" value="1"/>
</dbReference>
<name>A0ABW2QAT2_9MICO</name>
<gene>
    <name evidence="3" type="ORF">ACFQQL_13630</name>
</gene>
<dbReference type="InterPro" id="IPR005662">
    <property type="entry name" value="GTPase_Era-like"/>
</dbReference>
<keyword evidence="1" id="KW-0472">Membrane</keyword>
<keyword evidence="4" id="KW-1185">Reference proteome</keyword>
<dbReference type="PANTHER" id="PTHR42698:SF1">
    <property type="entry name" value="GTPASE ERA, MITOCHONDRIAL"/>
    <property type="match status" value="1"/>
</dbReference>